<evidence type="ECO:0000313" key="3">
    <source>
        <dbReference type="Proteomes" id="UP000176260"/>
    </source>
</evidence>
<sequence length="314" mass="34542">MTTQKLILIILAVIILTAGATIAIIRFTTGEDTWLCQNDQWIKHGNPSSPMPTSPCGFDAYQPSENSNLNQTLPASENPNVKADFPKPNDELASPAQITGSARYWYFEASFPVKLLDENGKEIAAVPAQAQGDWMTDQFVPFKADLEFIVDKDQNGTLILMNDNPSGLPENEQKIEIPVKLKATETLVVKVFFGNEKKNPGAMDCSLVYPVERKIAKTQTIALASLNELIKGPTEEEKNQGYYSNINTWTTVNKVTIKDSAAYADFANSLEDQVGGSCRVAAIASQIRETLKQFPTVKNVVISINGRTEDILQP</sequence>
<comment type="caution">
    <text evidence="2">The sequence shown here is derived from an EMBL/GenBank/DDBJ whole genome shotgun (WGS) entry which is preliminary data.</text>
</comment>
<dbReference type="Pfam" id="PF10646">
    <property type="entry name" value="Germane"/>
    <property type="match status" value="1"/>
</dbReference>
<dbReference type="AlphaFoldDB" id="A0A1G1XR60"/>
<organism evidence="2 3">
    <name type="scientific">Candidatus Buchananbacteria bacterium RBG_13_39_9</name>
    <dbReference type="NCBI Taxonomy" id="1797531"/>
    <lineage>
        <taxon>Bacteria</taxon>
        <taxon>Candidatus Buchananiibacteriota</taxon>
    </lineage>
</organism>
<protein>
    <recommendedName>
        <fullName evidence="1">GerMN domain-containing protein</fullName>
    </recommendedName>
</protein>
<feature type="domain" description="GerMN" evidence="1">
    <location>
        <begin position="222"/>
        <end position="313"/>
    </location>
</feature>
<proteinExistence type="predicted"/>
<dbReference type="Proteomes" id="UP000176260">
    <property type="component" value="Unassembled WGS sequence"/>
</dbReference>
<dbReference type="InterPro" id="IPR019606">
    <property type="entry name" value="GerMN"/>
</dbReference>
<reference evidence="2 3" key="1">
    <citation type="journal article" date="2016" name="Nat. Commun.">
        <title>Thousands of microbial genomes shed light on interconnected biogeochemical processes in an aquifer system.</title>
        <authorList>
            <person name="Anantharaman K."/>
            <person name="Brown C.T."/>
            <person name="Hug L.A."/>
            <person name="Sharon I."/>
            <person name="Castelle C.J."/>
            <person name="Probst A.J."/>
            <person name="Thomas B.C."/>
            <person name="Singh A."/>
            <person name="Wilkins M.J."/>
            <person name="Karaoz U."/>
            <person name="Brodie E.L."/>
            <person name="Williams K.H."/>
            <person name="Hubbard S.S."/>
            <person name="Banfield J.F."/>
        </authorList>
    </citation>
    <scope>NUCLEOTIDE SEQUENCE [LARGE SCALE GENOMIC DNA]</scope>
</reference>
<accession>A0A1G1XR60</accession>
<gene>
    <name evidence="2" type="ORF">A2Y67_00150</name>
</gene>
<evidence type="ECO:0000259" key="1">
    <source>
        <dbReference type="SMART" id="SM00909"/>
    </source>
</evidence>
<evidence type="ECO:0000313" key="2">
    <source>
        <dbReference type="EMBL" id="OGY42441.1"/>
    </source>
</evidence>
<dbReference type="Pfam" id="PF10648">
    <property type="entry name" value="Gmad2"/>
    <property type="match status" value="1"/>
</dbReference>
<name>A0A1G1XR60_9BACT</name>
<dbReference type="InterPro" id="IPR018911">
    <property type="entry name" value="Gmad2_Ig-like_dom"/>
</dbReference>
<dbReference type="EMBL" id="MHIA01000013">
    <property type="protein sequence ID" value="OGY42441.1"/>
    <property type="molecule type" value="Genomic_DNA"/>
</dbReference>
<dbReference type="SMART" id="SM00909">
    <property type="entry name" value="Germane"/>
    <property type="match status" value="1"/>
</dbReference>